<organism evidence="1">
    <name type="scientific">Tanacetum cinerariifolium</name>
    <name type="common">Dalmatian daisy</name>
    <name type="synonym">Chrysanthemum cinerariifolium</name>
    <dbReference type="NCBI Taxonomy" id="118510"/>
    <lineage>
        <taxon>Eukaryota</taxon>
        <taxon>Viridiplantae</taxon>
        <taxon>Streptophyta</taxon>
        <taxon>Embryophyta</taxon>
        <taxon>Tracheophyta</taxon>
        <taxon>Spermatophyta</taxon>
        <taxon>Magnoliopsida</taxon>
        <taxon>eudicotyledons</taxon>
        <taxon>Gunneridae</taxon>
        <taxon>Pentapetalae</taxon>
        <taxon>asterids</taxon>
        <taxon>campanulids</taxon>
        <taxon>Asterales</taxon>
        <taxon>Asteraceae</taxon>
        <taxon>Asteroideae</taxon>
        <taxon>Anthemideae</taxon>
        <taxon>Anthemidinae</taxon>
        <taxon>Tanacetum</taxon>
    </lineage>
</organism>
<evidence type="ECO:0000313" key="1">
    <source>
        <dbReference type="EMBL" id="GEU33094.1"/>
    </source>
</evidence>
<dbReference type="EMBL" id="BKCJ010000427">
    <property type="protein sequence ID" value="GEU33094.1"/>
    <property type="molecule type" value="Genomic_DNA"/>
</dbReference>
<dbReference type="AlphaFoldDB" id="A0A6L2JBK8"/>
<name>A0A6L2JBK8_TANCI</name>
<gene>
    <name evidence="1" type="ORF">Tci_005072</name>
</gene>
<protein>
    <recommendedName>
        <fullName evidence="2">Integrase, catalytic region, zinc finger, CCHC-type, peptidase aspartic, catalytic</fullName>
    </recommendedName>
</protein>
<sequence>MILESVENGLLIWPTIEENGVTRTKNYAELSTVEKIQDDCDMKATNIILQGIPADTYLLVNHHRVAKDLWERVKLLMQGDDLIACLNKLMAFLTVVASSRFPSTYNQLRTSSNLRNQASIQDGRVIVQQVQGRQGEGHMARQCTHPKQPRNVTWYKNKEMLAEAQEAGQILDEEKLTFLTDQGVLNGQAVQTIIPTNAGFQPEDLDTYDSNCDDISNAKAVLMANISHYGSDVISETTVQDITLQAQQDSMILSVVEKCQNKLLIIKPSDASPVKIEAPKELPKVILMNESLKKLKFHLVRFDNVVKIRTTPDARTEGEYGFEHTKAIFNNEIIPFINL</sequence>
<comment type="caution">
    <text evidence="1">The sequence shown here is derived from an EMBL/GenBank/DDBJ whole genome shotgun (WGS) entry which is preliminary data.</text>
</comment>
<accession>A0A6L2JBK8</accession>
<evidence type="ECO:0008006" key="2">
    <source>
        <dbReference type="Google" id="ProtNLM"/>
    </source>
</evidence>
<proteinExistence type="predicted"/>
<reference evidence="1" key="1">
    <citation type="journal article" date="2019" name="Sci. Rep.">
        <title>Draft genome of Tanacetum cinerariifolium, the natural source of mosquito coil.</title>
        <authorList>
            <person name="Yamashiro T."/>
            <person name="Shiraishi A."/>
            <person name="Satake H."/>
            <person name="Nakayama K."/>
        </authorList>
    </citation>
    <scope>NUCLEOTIDE SEQUENCE</scope>
</reference>